<sequence length="64" mass="6803">MAINPCNKAAAINSWGGATIKPTSSLRAVYSNNFPANCRLYKSFVASTLSTAAKPGRLTREQNA</sequence>
<accession>A0A9D4EDJ3</accession>
<keyword evidence="3" id="KW-1185">Reference proteome</keyword>
<organism evidence="1 3">
    <name type="scientific">Dreissena polymorpha</name>
    <name type="common">Zebra mussel</name>
    <name type="synonym">Mytilus polymorpha</name>
    <dbReference type="NCBI Taxonomy" id="45954"/>
    <lineage>
        <taxon>Eukaryota</taxon>
        <taxon>Metazoa</taxon>
        <taxon>Spiralia</taxon>
        <taxon>Lophotrochozoa</taxon>
        <taxon>Mollusca</taxon>
        <taxon>Bivalvia</taxon>
        <taxon>Autobranchia</taxon>
        <taxon>Heteroconchia</taxon>
        <taxon>Euheterodonta</taxon>
        <taxon>Imparidentia</taxon>
        <taxon>Neoheterodontei</taxon>
        <taxon>Myida</taxon>
        <taxon>Dreissenoidea</taxon>
        <taxon>Dreissenidae</taxon>
        <taxon>Dreissena</taxon>
    </lineage>
</organism>
<name>A0A9D4EDJ3_DREPO</name>
<evidence type="ECO:0000313" key="3">
    <source>
        <dbReference type="Proteomes" id="UP000828390"/>
    </source>
</evidence>
<evidence type="ECO:0000313" key="2">
    <source>
        <dbReference type="EMBL" id="KAH3779187.1"/>
    </source>
</evidence>
<proteinExistence type="predicted"/>
<dbReference type="Proteomes" id="UP000828390">
    <property type="component" value="Unassembled WGS sequence"/>
</dbReference>
<gene>
    <name evidence="1" type="ORF">DPMN_177578</name>
    <name evidence="2" type="ORF">DPMN_180668</name>
</gene>
<dbReference type="EMBL" id="JAIWYP010000009">
    <property type="protein sequence ID" value="KAH3776162.1"/>
    <property type="molecule type" value="Genomic_DNA"/>
</dbReference>
<evidence type="ECO:0000313" key="1">
    <source>
        <dbReference type="EMBL" id="KAH3776162.1"/>
    </source>
</evidence>
<reference evidence="1" key="1">
    <citation type="journal article" date="2019" name="bioRxiv">
        <title>The Genome of the Zebra Mussel, Dreissena polymorpha: A Resource for Invasive Species Research.</title>
        <authorList>
            <person name="McCartney M.A."/>
            <person name="Auch B."/>
            <person name="Kono T."/>
            <person name="Mallez S."/>
            <person name="Zhang Y."/>
            <person name="Obille A."/>
            <person name="Becker A."/>
            <person name="Abrahante J.E."/>
            <person name="Garbe J."/>
            <person name="Badalamenti J.P."/>
            <person name="Herman A."/>
            <person name="Mangelson H."/>
            <person name="Liachko I."/>
            <person name="Sullivan S."/>
            <person name="Sone E.D."/>
            <person name="Koren S."/>
            <person name="Silverstein K.A.T."/>
            <person name="Beckman K.B."/>
            <person name="Gohl D.M."/>
        </authorList>
    </citation>
    <scope>NUCLEOTIDE SEQUENCE</scope>
    <source>
        <strain evidence="1">Duluth1</strain>
        <tissue evidence="1">Whole animal</tissue>
    </source>
</reference>
<reference evidence="1" key="2">
    <citation type="submission" date="2020-11" db="EMBL/GenBank/DDBJ databases">
        <authorList>
            <person name="McCartney M.A."/>
            <person name="Auch B."/>
            <person name="Kono T."/>
            <person name="Mallez S."/>
            <person name="Becker A."/>
            <person name="Gohl D.M."/>
            <person name="Silverstein K.A.T."/>
            <person name="Koren S."/>
            <person name="Bechman K.B."/>
            <person name="Herman A."/>
            <person name="Abrahante J.E."/>
            <person name="Garbe J."/>
        </authorList>
    </citation>
    <scope>NUCLEOTIDE SEQUENCE</scope>
    <source>
        <strain evidence="1">Duluth1</strain>
        <tissue evidence="1">Whole animal</tissue>
    </source>
</reference>
<dbReference type="AlphaFoldDB" id="A0A9D4EDJ3"/>
<comment type="caution">
    <text evidence="1">The sequence shown here is derived from an EMBL/GenBank/DDBJ whole genome shotgun (WGS) entry which is preliminary data.</text>
</comment>
<dbReference type="EMBL" id="JAIWYP010000009">
    <property type="protein sequence ID" value="KAH3779187.1"/>
    <property type="molecule type" value="Genomic_DNA"/>
</dbReference>
<protein>
    <submittedName>
        <fullName evidence="1">Uncharacterized protein</fullName>
    </submittedName>
</protein>